<reference evidence="2 3" key="1">
    <citation type="submission" date="2015-02" db="EMBL/GenBank/DDBJ databases">
        <title>Pseudomonas helleri sp. nov. and Pseudomonas weihenstephanensis sp. nov., isolated from raw cows milk.</title>
        <authorList>
            <person name="von Neubeck M."/>
            <person name="Huptas C."/>
            <person name="Wenning M."/>
            <person name="Scherer S."/>
        </authorList>
    </citation>
    <scope>NUCLEOTIDE SEQUENCE [LARGE SCALE GENOMIC DNA]</scope>
    <source>
        <strain evidence="2 3">DSM 29166</strain>
    </source>
</reference>
<feature type="compositionally biased region" description="Polar residues" evidence="1">
    <location>
        <begin position="1"/>
        <end position="11"/>
    </location>
</feature>
<dbReference type="Proteomes" id="UP000036325">
    <property type="component" value="Unassembled WGS sequence"/>
</dbReference>
<accession>A0A0J6LLA8</accession>
<gene>
    <name evidence="2" type="ORF">TU86_07490</name>
</gene>
<dbReference type="OrthoDB" id="3215821at2"/>
<dbReference type="STRING" id="1608994.TU86_07490"/>
<dbReference type="EMBL" id="JYLF01000002">
    <property type="protein sequence ID" value="KMN15121.1"/>
    <property type="molecule type" value="Genomic_DNA"/>
</dbReference>
<evidence type="ECO:0000256" key="1">
    <source>
        <dbReference type="SAM" id="MobiDB-lite"/>
    </source>
</evidence>
<dbReference type="SUPFAM" id="SSF89372">
    <property type="entry name" value="Fucose-specific lectin"/>
    <property type="match status" value="1"/>
</dbReference>
<evidence type="ECO:0000313" key="2">
    <source>
        <dbReference type="EMBL" id="KMN15121.1"/>
    </source>
</evidence>
<feature type="region of interest" description="Disordered" evidence="1">
    <location>
        <begin position="1"/>
        <end position="21"/>
    </location>
</feature>
<proteinExistence type="predicted"/>
<organism evidence="2 3">
    <name type="scientific">Pseudomonas weihenstephanensis</name>
    <dbReference type="NCBI Taxonomy" id="1608994"/>
    <lineage>
        <taxon>Bacteria</taxon>
        <taxon>Pseudomonadati</taxon>
        <taxon>Pseudomonadota</taxon>
        <taxon>Gammaproteobacteria</taxon>
        <taxon>Pseudomonadales</taxon>
        <taxon>Pseudomonadaceae</taxon>
        <taxon>Pseudomonas</taxon>
    </lineage>
</organism>
<evidence type="ECO:0000313" key="3">
    <source>
        <dbReference type="Proteomes" id="UP000036325"/>
    </source>
</evidence>
<name>A0A0J6LLA8_9PSED</name>
<sequence>MSTQTHHTGQTVPHDKQTGTSVEDIPCEPWELILPIEGTQIASGVATVEFHDKLYVFFIKEKQPDVLSLGYLVMIKNAHSKLVVESRHELTVAAVGRFRPAVTVYDNHLFCFYTGTDQRIRYLAYSGVQWSPTILVPHLLTADAPAVVSHEQALYLALQGTVEGQFFQKVFENFTWGKNIQSPTLRITGSPALCLFNDKPTAAIEGLDGLLHIFEFSDNTWQRTYKSSLPGTFGSPALNVWNGLLIYGLQKHVSKRYVTEAVHSAGTSPYYSKTIGAYLSPPCLSVYKGDFYLIGQRPCNDIGVSLFNPECL</sequence>
<protein>
    <submittedName>
        <fullName evidence="2">Uncharacterized protein</fullName>
    </submittedName>
</protein>
<dbReference type="AlphaFoldDB" id="A0A0J6LLA8"/>
<dbReference type="PATRIC" id="fig|1608994.3.peg.2102"/>
<comment type="caution">
    <text evidence="2">The sequence shown here is derived from an EMBL/GenBank/DDBJ whole genome shotgun (WGS) entry which is preliminary data.</text>
</comment>
<dbReference type="RefSeq" id="WP_048363649.1">
    <property type="nucleotide sequence ID" value="NZ_JYLF01000002.1"/>
</dbReference>